<sequence>MSNIVSVHNNKTSSPEWHDLKANAILMFQFFWRPLVDENPLCIT</sequence>
<dbReference type="EMBL" id="BT054623">
    <property type="protein sequence ID" value="ACL53230.1"/>
    <property type="molecule type" value="mRNA"/>
</dbReference>
<accession>B7ZZ81</accession>
<reference evidence="1" key="2">
    <citation type="submission" date="2012-06" db="EMBL/GenBank/DDBJ databases">
        <authorList>
            <person name="Yu Y."/>
            <person name="Currie J."/>
            <person name="Lomeli R."/>
            <person name="Angelova A."/>
            <person name="Collura K."/>
            <person name="Wissotski M."/>
            <person name="Campos D."/>
            <person name="Kudrna D."/>
            <person name="Golser W."/>
            <person name="Ashely E."/>
            <person name="Descour A."/>
            <person name="Fernandes J."/>
            <person name="Soderlund C."/>
            <person name="Walbot V."/>
        </authorList>
    </citation>
    <scope>NUCLEOTIDE SEQUENCE</scope>
    <source>
        <strain evidence="1">B73</strain>
    </source>
</reference>
<protein>
    <submittedName>
        <fullName evidence="1">Uncharacterized protein</fullName>
    </submittedName>
</protein>
<name>B7ZZ81_MAIZE</name>
<proteinExistence type="evidence at transcript level"/>
<evidence type="ECO:0000313" key="1">
    <source>
        <dbReference type="EMBL" id="ACL53230.1"/>
    </source>
</evidence>
<reference evidence="1" key="1">
    <citation type="journal article" date="2009" name="PLoS Genet.">
        <title>Sequencing, mapping, and analysis of 27,455 maize full-length cDNAs.</title>
        <authorList>
            <person name="Soderlund C."/>
            <person name="Descour A."/>
            <person name="Kudrna D."/>
            <person name="Bomhoff M."/>
            <person name="Boyd L."/>
            <person name="Currie J."/>
            <person name="Angelova A."/>
            <person name="Collura K."/>
            <person name="Wissotski M."/>
            <person name="Ashley E."/>
            <person name="Morrow D."/>
            <person name="Fernandes J."/>
            <person name="Walbot V."/>
            <person name="Yu Y."/>
        </authorList>
    </citation>
    <scope>NUCLEOTIDE SEQUENCE</scope>
    <source>
        <strain evidence="1">B73</strain>
    </source>
</reference>
<dbReference type="AlphaFoldDB" id="B7ZZ81"/>
<organism evidence="1">
    <name type="scientific">Zea mays</name>
    <name type="common">Maize</name>
    <dbReference type="NCBI Taxonomy" id="4577"/>
    <lineage>
        <taxon>Eukaryota</taxon>
        <taxon>Viridiplantae</taxon>
        <taxon>Streptophyta</taxon>
        <taxon>Embryophyta</taxon>
        <taxon>Tracheophyta</taxon>
        <taxon>Spermatophyta</taxon>
        <taxon>Magnoliopsida</taxon>
        <taxon>Liliopsida</taxon>
        <taxon>Poales</taxon>
        <taxon>Poaceae</taxon>
        <taxon>PACMAD clade</taxon>
        <taxon>Panicoideae</taxon>
        <taxon>Andropogonodae</taxon>
        <taxon>Andropogoneae</taxon>
        <taxon>Tripsacinae</taxon>
        <taxon>Zea</taxon>
    </lineage>
</organism>